<protein>
    <submittedName>
        <fullName evidence="2">Uncharacterized protein</fullName>
    </submittedName>
</protein>
<dbReference type="RefSeq" id="WP_165297507.1">
    <property type="nucleotide sequence ID" value="NZ_JAAKZZ010000034.1"/>
</dbReference>
<dbReference type="AlphaFoldDB" id="A0A6G4WT79"/>
<comment type="caution">
    <text evidence="2">The sequence shown here is derived from an EMBL/GenBank/DDBJ whole genome shotgun (WGS) entry which is preliminary data.</text>
</comment>
<reference evidence="2 3" key="1">
    <citation type="submission" date="2020-02" db="EMBL/GenBank/DDBJ databases">
        <title>Whole-genome analyses of novel actinobacteria.</title>
        <authorList>
            <person name="Sahin N."/>
            <person name="Tatar D."/>
        </authorList>
    </citation>
    <scope>NUCLEOTIDE SEQUENCE [LARGE SCALE GENOMIC DNA]</scope>
    <source>
        <strain evidence="2 3">SB3404</strain>
    </source>
</reference>
<accession>A0A6G4WT79</accession>
<evidence type="ECO:0000313" key="2">
    <source>
        <dbReference type="EMBL" id="NGO67850.1"/>
    </source>
</evidence>
<dbReference type="EMBL" id="JAAKZZ010000034">
    <property type="protein sequence ID" value="NGO67850.1"/>
    <property type="molecule type" value="Genomic_DNA"/>
</dbReference>
<evidence type="ECO:0000256" key="1">
    <source>
        <dbReference type="SAM" id="MobiDB-lite"/>
    </source>
</evidence>
<sequence>MNPDFLPEIGRVLRDIAAYTARNEITDQTLADLADELERAVHLVRSAQGKTPPANRCSRHPGGPVDPTADNGCLLCGAAQRRPASPIPEGVELGEVLRAVADDGHDAAAARYGAQAVARALAIGTRHSSKPRTRRPDTEGEATR</sequence>
<dbReference type="Proteomes" id="UP000477722">
    <property type="component" value="Unassembled WGS sequence"/>
</dbReference>
<proteinExistence type="predicted"/>
<feature type="compositionally biased region" description="Basic and acidic residues" evidence="1">
    <location>
        <begin position="134"/>
        <end position="144"/>
    </location>
</feature>
<name>A0A6G4WT79_9ACTN</name>
<keyword evidence="3" id="KW-1185">Reference proteome</keyword>
<evidence type="ECO:0000313" key="3">
    <source>
        <dbReference type="Proteomes" id="UP000477722"/>
    </source>
</evidence>
<organism evidence="2 3">
    <name type="scientific">Streptomyces boncukensis</name>
    <dbReference type="NCBI Taxonomy" id="2711219"/>
    <lineage>
        <taxon>Bacteria</taxon>
        <taxon>Bacillati</taxon>
        <taxon>Actinomycetota</taxon>
        <taxon>Actinomycetes</taxon>
        <taxon>Kitasatosporales</taxon>
        <taxon>Streptomycetaceae</taxon>
        <taxon>Streptomyces</taxon>
    </lineage>
</organism>
<feature type="region of interest" description="Disordered" evidence="1">
    <location>
        <begin position="123"/>
        <end position="144"/>
    </location>
</feature>
<gene>
    <name evidence="2" type="ORF">G5C65_05665</name>
</gene>